<evidence type="ECO:0000313" key="2">
    <source>
        <dbReference type="Proteomes" id="UP001447188"/>
    </source>
</evidence>
<evidence type="ECO:0008006" key="3">
    <source>
        <dbReference type="Google" id="ProtNLM"/>
    </source>
</evidence>
<gene>
    <name evidence="1" type="ORF">Q9L58_010503</name>
</gene>
<sequence>MPRNAAGAIARLRCELTQVDKNPLREAPTCECNQKLSSSRHVILECPKWTTERTRLLKGQKGTATWDSITNTNIRPKELLQFLAEVGIIHARKIVLSYEDARAEDYELGADI</sequence>
<organism evidence="1 2">
    <name type="scientific">Discina gigas</name>
    <dbReference type="NCBI Taxonomy" id="1032678"/>
    <lineage>
        <taxon>Eukaryota</taxon>
        <taxon>Fungi</taxon>
        <taxon>Dikarya</taxon>
        <taxon>Ascomycota</taxon>
        <taxon>Pezizomycotina</taxon>
        <taxon>Pezizomycetes</taxon>
        <taxon>Pezizales</taxon>
        <taxon>Discinaceae</taxon>
        <taxon>Discina</taxon>
    </lineage>
</organism>
<proteinExistence type="predicted"/>
<name>A0ABR3G459_9PEZI</name>
<keyword evidence="2" id="KW-1185">Reference proteome</keyword>
<reference evidence="1 2" key="1">
    <citation type="submission" date="2024-02" db="EMBL/GenBank/DDBJ databases">
        <title>Discinaceae phylogenomics.</title>
        <authorList>
            <person name="Dirks A.C."/>
            <person name="James T.Y."/>
        </authorList>
    </citation>
    <scope>NUCLEOTIDE SEQUENCE [LARGE SCALE GENOMIC DNA]</scope>
    <source>
        <strain evidence="1 2">ACD0624</strain>
    </source>
</reference>
<dbReference type="EMBL" id="JBBBZM010000445">
    <property type="protein sequence ID" value="KAL0630648.1"/>
    <property type="molecule type" value="Genomic_DNA"/>
</dbReference>
<dbReference type="Proteomes" id="UP001447188">
    <property type="component" value="Unassembled WGS sequence"/>
</dbReference>
<evidence type="ECO:0000313" key="1">
    <source>
        <dbReference type="EMBL" id="KAL0630648.1"/>
    </source>
</evidence>
<accession>A0ABR3G459</accession>
<comment type="caution">
    <text evidence="1">The sequence shown here is derived from an EMBL/GenBank/DDBJ whole genome shotgun (WGS) entry which is preliminary data.</text>
</comment>
<protein>
    <recommendedName>
        <fullName evidence="3">Reverse transcriptase</fullName>
    </recommendedName>
</protein>